<feature type="domain" description="DNA-directed RNA polymerase beta subunit external 1" evidence="15">
    <location>
        <begin position="618"/>
        <end position="683"/>
    </location>
</feature>
<dbReference type="HAMAP" id="MF_01321">
    <property type="entry name" value="RNApol_bact_RpoB"/>
    <property type="match status" value="1"/>
</dbReference>
<evidence type="ECO:0000259" key="14">
    <source>
        <dbReference type="Pfam" id="PF04565"/>
    </source>
</evidence>
<dbReference type="InterPro" id="IPR037033">
    <property type="entry name" value="DNA-dir_RNAP_su2_hyb_sf"/>
</dbReference>
<feature type="domain" description="RNA polymerase Rpb2" evidence="11">
    <location>
        <begin position="1307"/>
        <end position="1381"/>
    </location>
</feature>
<dbReference type="FunFam" id="3.90.1800.10:FF:000001">
    <property type="entry name" value="DNA-directed RNA polymerase subunit beta"/>
    <property type="match status" value="1"/>
</dbReference>
<feature type="domain" description="DNA-directed RNA polymerase subunit 2 hybrid-binding" evidence="10">
    <location>
        <begin position="745"/>
        <end position="1305"/>
    </location>
</feature>
<organism evidence="16 17">
    <name type="scientific">Arenimonas composti TR7-09 = DSM 18010</name>
    <dbReference type="NCBI Taxonomy" id="1121013"/>
    <lineage>
        <taxon>Bacteria</taxon>
        <taxon>Pseudomonadati</taxon>
        <taxon>Pseudomonadota</taxon>
        <taxon>Gammaproteobacteria</taxon>
        <taxon>Lysobacterales</taxon>
        <taxon>Lysobacteraceae</taxon>
        <taxon>Arenimonas</taxon>
    </lineage>
</organism>
<evidence type="ECO:0000259" key="13">
    <source>
        <dbReference type="Pfam" id="PF04563"/>
    </source>
</evidence>
<dbReference type="EMBL" id="AWXU01000054">
    <property type="protein sequence ID" value="KFN48479.1"/>
    <property type="molecule type" value="Genomic_DNA"/>
</dbReference>
<name>A0A091BCF9_9GAMM</name>
<dbReference type="InterPro" id="IPR007645">
    <property type="entry name" value="RNA_pol_Rpb2_3"/>
</dbReference>
<evidence type="ECO:0000256" key="4">
    <source>
        <dbReference type="ARBA" id="ARBA00023163"/>
    </source>
</evidence>
<dbReference type="InterPro" id="IPR014724">
    <property type="entry name" value="RNA_pol_RPB2_OB-fold"/>
</dbReference>
<dbReference type="Pfam" id="PF10385">
    <property type="entry name" value="RNA_pol_Rpb2_45"/>
    <property type="match status" value="1"/>
</dbReference>
<feature type="coiled-coil region" evidence="9">
    <location>
        <begin position="1044"/>
        <end position="1071"/>
    </location>
</feature>
<feature type="domain" description="RNA polymerase Rpb2" evidence="12">
    <location>
        <begin position="449"/>
        <end position="481"/>
    </location>
</feature>
<dbReference type="Gene3D" id="2.40.270.10">
    <property type="entry name" value="DNA-directed RNA polymerase, subunit 2, domain 6"/>
    <property type="match status" value="1"/>
</dbReference>
<evidence type="ECO:0000256" key="9">
    <source>
        <dbReference type="SAM" id="Coils"/>
    </source>
</evidence>
<dbReference type="Pfam" id="PF00562">
    <property type="entry name" value="RNA_pol_Rpb2_6"/>
    <property type="match status" value="1"/>
</dbReference>
<feature type="domain" description="RNA polymerase Rpb2" evidence="14">
    <location>
        <begin position="540"/>
        <end position="607"/>
    </location>
</feature>
<dbReference type="Pfam" id="PF04563">
    <property type="entry name" value="RNA_pol_Rpb2_1"/>
    <property type="match status" value="1"/>
</dbReference>
<dbReference type="NCBIfam" id="TIGR02013">
    <property type="entry name" value="rpoB"/>
    <property type="match status" value="1"/>
</dbReference>
<dbReference type="InterPro" id="IPR042107">
    <property type="entry name" value="DNA-dir_RNA_pol_bsu_ext_1_sf"/>
</dbReference>
<evidence type="ECO:0000259" key="15">
    <source>
        <dbReference type="Pfam" id="PF10385"/>
    </source>
</evidence>
<dbReference type="InterPro" id="IPR007642">
    <property type="entry name" value="RNA_pol_Rpb2_2"/>
</dbReference>
<dbReference type="eggNOG" id="COG0085">
    <property type="taxonomic scope" value="Bacteria"/>
</dbReference>
<dbReference type="SUPFAM" id="SSF64484">
    <property type="entry name" value="beta and beta-prime subunits of DNA dependent RNA-polymerase"/>
    <property type="match status" value="1"/>
</dbReference>
<accession>A0A091BCF9</accession>
<dbReference type="OrthoDB" id="9803954at2"/>
<keyword evidence="1 6" id="KW-0240">DNA-directed RNA polymerase</keyword>
<comment type="caution">
    <text evidence="16">The sequence shown here is derived from an EMBL/GenBank/DDBJ whole genome shotgun (WGS) entry which is preliminary data.</text>
</comment>
<reference evidence="16 17" key="1">
    <citation type="submission" date="2013-09" db="EMBL/GenBank/DDBJ databases">
        <title>Genome sequencing of Arenimonas composti.</title>
        <authorList>
            <person name="Chen F."/>
            <person name="Wang G."/>
        </authorList>
    </citation>
    <scope>NUCLEOTIDE SEQUENCE [LARGE SCALE GENOMIC DNA]</scope>
    <source>
        <strain evidence="16 17">TR7-09</strain>
    </source>
</reference>
<dbReference type="GO" id="GO:0032549">
    <property type="term" value="F:ribonucleoside binding"/>
    <property type="evidence" value="ECO:0007669"/>
    <property type="project" value="InterPro"/>
</dbReference>
<keyword evidence="17" id="KW-1185">Reference proteome</keyword>
<proteinExistence type="inferred from homology"/>
<dbReference type="Pfam" id="PF04565">
    <property type="entry name" value="RNA_pol_Rpb2_3"/>
    <property type="match status" value="1"/>
</dbReference>
<keyword evidence="2 6" id="KW-0808">Transferase</keyword>
<evidence type="ECO:0000259" key="12">
    <source>
        <dbReference type="Pfam" id="PF04561"/>
    </source>
</evidence>
<dbReference type="NCBIfam" id="NF001616">
    <property type="entry name" value="PRK00405.1"/>
    <property type="match status" value="1"/>
</dbReference>
<feature type="domain" description="RNA polymerase Rpb2" evidence="12">
    <location>
        <begin position="361"/>
        <end position="418"/>
    </location>
</feature>
<dbReference type="InterPro" id="IPR007644">
    <property type="entry name" value="RNA_pol_bsu_protrusion"/>
</dbReference>
<dbReference type="InterPro" id="IPR007641">
    <property type="entry name" value="RNA_pol_Rpb2_7"/>
</dbReference>
<dbReference type="GO" id="GO:0000428">
    <property type="term" value="C:DNA-directed RNA polymerase complex"/>
    <property type="evidence" value="ECO:0007669"/>
    <property type="project" value="UniProtKB-KW"/>
</dbReference>
<dbReference type="InterPro" id="IPR015712">
    <property type="entry name" value="DNA-dir_RNA_pol_su2"/>
</dbReference>
<dbReference type="InterPro" id="IPR019462">
    <property type="entry name" value="DNA-dir_RNA_pol_bsu_external_1"/>
</dbReference>
<keyword evidence="9" id="KW-0175">Coiled coil</keyword>
<dbReference type="FunFam" id="2.40.50.100:FF:000006">
    <property type="entry name" value="DNA-directed RNA polymerase subunit beta"/>
    <property type="match status" value="1"/>
</dbReference>
<comment type="similarity">
    <text evidence="6 7">Belongs to the RNA polymerase beta chain family.</text>
</comment>
<dbReference type="Proteomes" id="UP000029391">
    <property type="component" value="Unassembled WGS sequence"/>
</dbReference>
<evidence type="ECO:0000313" key="16">
    <source>
        <dbReference type="EMBL" id="KFN48479.1"/>
    </source>
</evidence>
<dbReference type="PROSITE" id="PS01166">
    <property type="entry name" value="RNA_POL_BETA"/>
    <property type="match status" value="1"/>
</dbReference>
<dbReference type="Gene3D" id="2.40.50.100">
    <property type="match status" value="1"/>
</dbReference>
<dbReference type="Pfam" id="PF04560">
    <property type="entry name" value="RNA_pol_Rpb2_7"/>
    <property type="match status" value="1"/>
</dbReference>
<comment type="function">
    <text evidence="6 8">DNA-dependent RNA polymerase catalyzes the transcription of DNA into RNA using the four ribonucleoside triphosphates as substrates.</text>
</comment>
<dbReference type="RefSeq" id="WP_026817685.1">
    <property type="nucleotide sequence ID" value="NZ_AUFF01000015.1"/>
</dbReference>
<dbReference type="Gene3D" id="2.30.150.10">
    <property type="entry name" value="DNA-directed RNA polymerase, beta subunit, external 1 domain"/>
    <property type="match status" value="1"/>
</dbReference>
<evidence type="ECO:0000256" key="7">
    <source>
        <dbReference type="RuleBase" id="RU000434"/>
    </source>
</evidence>
<dbReference type="Gene3D" id="6.10.140.1670">
    <property type="match status" value="1"/>
</dbReference>
<dbReference type="CDD" id="cd00653">
    <property type="entry name" value="RNA_pol_B_RPB2"/>
    <property type="match status" value="1"/>
</dbReference>
<dbReference type="GO" id="GO:0006351">
    <property type="term" value="P:DNA-templated transcription"/>
    <property type="evidence" value="ECO:0007669"/>
    <property type="project" value="UniProtKB-UniRule"/>
</dbReference>
<dbReference type="EC" id="2.7.7.6" evidence="6 8"/>
<dbReference type="InterPro" id="IPR007120">
    <property type="entry name" value="DNA-dir_RNAP_su2_dom"/>
</dbReference>
<feature type="domain" description="RNA polymerase beta subunit protrusion" evidence="13">
    <location>
        <begin position="27"/>
        <end position="526"/>
    </location>
</feature>
<evidence type="ECO:0000256" key="8">
    <source>
        <dbReference type="RuleBase" id="RU363031"/>
    </source>
</evidence>
<sequence>MTYSFTEKKRIRKDFGKRRAVLDVPYLLAIQMDSYREFLQESTDEKKREDRGLHAALKSVFPIVSYSGNAALEYVSYKLGEPPFDERECRNRGLTFGAPLRVTVRLVIYDRESSTKAIKYVKEQEVYMGELPLMTDNGTFIVNGTERVIVSQLHRSPGVFFDHDRGKTHSSGKLLYSARIIPYRGSWLDFEFDPKDAVFTRIDRRRKLPVTILLRALGYNNEEILKQFFEVNTFHIAKQDGVELELVPERLRGETLNFDLVVGGKVIVEAGKRITARHVKELERANVQTLAVPDEYLTGRILSHDVVDTKTGELLAAANEELNEANVAKLRKAGVDVIGTLWVNDLDRGPYISNTLRIDPTKTQLEALVEIYRMMRPGEPPTKDAAQNLFYNLFFTFERYDLSGVGRMKFNRRVGRKEVTGAPVLYDWKYFGDRSDETAKNLVKELGRTSDILDVIKTLTEIRNGRGVVDDIDHLGNRRVRSVGEMAENVFRVGLVRVERAVKERLSLAESDGLTPQDLINAKPVAAAIKEFFGSSQLSQFMDQNNPLSEVTHKRRVSALGPGGLTRERAGFEVRDVHPTHYGRVCTIETPEGPNIGLINSLAVYARSNKYGFLETPYRKVVDGKVTDQVEFLSAIEEHEFSIAQANAELNKDGSFQAPFVPCRYQAETLLKPPSEIQYMDVSPMQSVSVAAALVPFIEHDDANRALMGANMQRQAVPTLRAEKPLVGTGIERAVARDSGVTVNARRGGVIDQVDAGRIVVRVDEAEMTDNDAGVDIYTLVKYTRSNQNTCINQTPLVNVGDRVARGDVLADGPSTDIGELALGQNMLVAFMPWNGYNFEDSILLSERVVEQDRYTTIHIEELTCVARDTKLGPEEITADIPNVSEQALGRLDESGVVYIGAEVRAGDILVGKVTPKGESQLTPEEKLLRAIFGEKASDVKDSSLRVPPGMDGTVIDVQVFTRDGIEKDKRARQIEESEIKRVKKDFDDQFRILEGAIFSRLRGALIGKVANGGPDGLKKGTAITAEYLDGLKKSDWFSIRMKDEDAAELIEKAQKQIEAHEKEFEKRFQDKRAKITQGDDLAPGVLKMVKVFLAVKRRIQPGDKMAGRHGNKGVVSTIVPVQDMPYMANGETVDIVLNPLGVPSRMNIGQVLEVHLGWAAKGLGQKIQRMLEAQEKVAELRKFLDQIYNHDKKLAGERVDLSQLDDNELLRLAQNLTGGVPMATPVFDGAAEAEIKTMLALADLPSSGQTTLFDGRTGESFDRPVTVGYMHMLKLNHLVDDKMHARSTGPYSLVTQQPLGGKAQFGGQRFGEMEVWALEAYGAAYTLQEMLTVKSDDVQGRNQMYKNIVDGEHEMTAGMPESFNVLVKEIRSLAINIELEEQ</sequence>
<dbReference type="GO" id="GO:0003677">
    <property type="term" value="F:DNA binding"/>
    <property type="evidence" value="ECO:0007669"/>
    <property type="project" value="UniProtKB-UniRule"/>
</dbReference>
<gene>
    <name evidence="6 16" type="primary">rpoB</name>
    <name evidence="16" type="ORF">P873_14260</name>
</gene>
<dbReference type="Pfam" id="PF04561">
    <property type="entry name" value="RNA_pol_Rpb2_2"/>
    <property type="match status" value="3"/>
</dbReference>
<evidence type="ECO:0000256" key="3">
    <source>
        <dbReference type="ARBA" id="ARBA00022695"/>
    </source>
</evidence>
<dbReference type="InterPro" id="IPR010243">
    <property type="entry name" value="RNA_pol_bsu_bac"/>
</dbReference>
<evidence type="ECO:0000313" key="17">
    <source>
        <dbReference type="Proteomes" id="UP000029391"/>
    </source>
</evidence>
<keyword evidence="3 6" id="KW-0548">Nucleotidyltransferase</keyword>
<evidence type="ECO:0000256" key="1">
    <source>
        <dbReference type="ARBA" id="ARBA00022478"/>
    </source>
</evidence>
<protein>
    <recommendedName>
        <fullName evidence="6 8">DNA-directed RNA polymerase subunit beta</fullName>
        <shortName evidence="6">RNAP subunit beta</shortName>
        <ecNumber evidence="6 8">2.7.7.6</ecNumber>
    </recommendedName>
    <alternativeName>
        <fullName evidence="6">RNA polymerase subunit beta</fullName>
    </alternativeName>
    <alternativeName>
        <fullName evidence="6">Transcriptase subunit beta</fullName>
    </alternativeName>
</protein>
<evidence type="ECO:0000256" key="6">
    <source>
        <dbReference type="HAMAP-Rule" id="MF_01321"/>
    </source>
</evidence>
<dbReference type="Gene3D" id="3.90.1800.10">
    <property type="entry name" value="RNA polymerase alpha subunit dimerisation domain"/>
    <property type="match status" value="1"/>
</dbReference>
<comment type="subunit">
    <text evidence="6 8">The RNAP catalytic core consists of 2 alpha, 1 beta, 1 beta' and 1 omega subunit. When a sigma factor is associated with the core the holoenzyme is formed, which can initiate transcription.</text>
</comment>
<evidence type="ECO:0000259" key="11">
    <source>
        <dbReference type="Pfam" id="PF04560"/>
    </source>
</evidence>
<dbReference type="InterPro" id="IPR037034">
    <property type="entry name" value="RNA_pol_Rpb2_2_sf"/>
</dbReference>
<dbReference type="Gene3D" id="3.90.1100.10">
    <property type="match status" value="2"/>
</dbReference>
<dbReference type="Gene3D" id="2.40.50.150">
    <property type="match status" value="1"/>
</dbReference>
<dbReference type="Gene3D" id="3.90.1110.10">
    <property type="entry name" value="RNA polymerase Rpb2, domain 2"/>
    <property type="match status" value="1"/>
</dbReference>
<dbReference type="FunFam" id="2.40.50.150:FF:000001">
    <property type="entry name" value="DNA-directed RNA polymerase subunit beta"/>
    <property type="match status" value="1"/>
</dbReference>
<keyword evidence="4 6" id="KW-0804">Transcription</keyword>
<evidence type="ECO:0000256" key="2">
    <source>
        <dbReference type="ARBA" id="ARBA00022679"/>
    </source>
</evidence>
<dbReference type="PANTHER" id="PTHR20856">
    <property type="entry name" value="DNA-DIRECTED RNA POLYMERASE I SUBUNIT 2"/>
    <property type="match status" value="1"/>
</dbReference>
<evidence type="ECO:0000256" key="5">
    <source>
        <dbReference type="ARBA" id="ARBA00048552"/>
    </source>
</evidence>
<evidence type="ECO:0000259" key="10">
    <source>
        <dbReference type="Pfam" id="PF00562"/>
    </source>
</evidence>
<dbReference type="FunFam" id="3.90.1110.10:FF:000001">
    <property type="entry name" value="DNA-directed RNA polymerase subunit beta"/>
    <property type="match status" value="1"/>
</dbReference>
<dbReference type="InterPro" id="IPR007121">
    <property type="entry name" value="RNA_pol_bsu_CS"/>
</dbReference>
<dbReference type="STRING" id="1121013.GCA_000426365_02823"/>
<feature type="domain" description="RNA polymerase Rpb2" evidence="12">
    <location>
        <begin position="155"/>
        <end position="227"/>
    </location>
</feature>
<dbReference type="GO" id="GO:0003899">
    <property type="term" value="F:DNA-directed RNA polymerase activity"/>
    <property type="evidence" value="ECO:0007669"/>
    <property type="project" value="UniProtKB-UniRule"/>
</dbReference>
<comment type="catalytic activity">
    <reaction evidence="5 6 8">
        <text>RNA(n) + a ribonucleoside 5'-triphosphate = RNA(n+1) + diphosphate</text>
        <dbReference type="Rhea" id="RHEA:21248"/>
        <dbReference type="Rhea" id="RHEA-COMP:14527"/>
        <dbReference type="Rhea" id="RHEA-COMP:17342"/>
        <dbReference type="ChEBI" id="CHEBI:33019"/>
        <dbReference type="ChEBI" id="CHEBI:61557"/>
        <dbReference type="ChEBI" id="CHEBI:140395"/>
        <dbReference type="EC" id="2.7.7.6"/>
    </reaction>
</comment>